<dbReference type="EMBL" id="JAGQFT010000055">
    <property type="protein sequence ID" value="MBR0562496.1"/>
    <property type="molecule type" value="Genomic_DNA"/>
</dbReference>
<evidence type="ECO:0008006" key="4">
    <source>
        <dbReference type="Google" id="ProtNLM"/>
    </source>
</evidence>
<dbReference type="EMBL" id="JAGQFT020000004">
    <property type="protein sequence ID" value="MBS7456833.1"/>
    <property type="molecule type" value="Genomic_DNA"/>
</dbReference>
<keyword evidence="3" id="KW-1185">Reference proteome</keyword>
<sequence>MKQPLSINQSLFRNMAITRKFERDIDLLLAEEFLVNPDFASWFRSRTRFAAESTAQVVDVDVSKATAEGESDLIVYYQRPDGSRFAIFIEDKIGALLQPSQADRYVARAARMAGSGYIDGADFVLCAPSSYIEVCSPEAIAAFRVRVTYEELATAIESDGTSPRARYRASFLREALAKPKSQWQKQVDEETDAFWMSAYDLASRHYPILEMRKKSFTKGQTWVSFRPHDFPTMPRRVEVAYKGGWGFVDLAFSSTTAHRMHELLSSPLPDDMTLHQTGKSASIRITVPEFVITEGWECCKDAITAGFEAASRLIAYFREHRSSLLEAADAARQVA</sequence>
<protein>
    <recommendedName>
        <fullName evidence="4">PD-(D/E)XK nuclease superfamily protein</fullName>
    </recommendedName>
</protein>
<dbReference type="Proteomes" id="UP000675747">
    <property type="component" value="Unassembled WGS sequence"/>
</dbReference>
<dbReference type="AlphaFoldDB" id="A0A8J7VUG8"/>
<evidence type="ECO:0000313" key="2">
    <source>
        <dbReference type="EMBL" id="MBS7456833.1"/>
    </source>
</evidence>
<dbReference type="RefSeq" id="WP_211926437.1">
    <property type="nucleotide sequence ID" value="NZ_JAGQFT020000004.1"/>
</dbReference>
<reference evidence="1" key="2">
    <citation type="submission" date="2021-04" db="EMBL/GenBank/DDBJ databases">
        <authorList>
            <person name="Karlyshev A.V."/>
        </authorList>
    </citation>
    <scope>NUCLEOTIDE SEQUENCE</scope>
    <source>
        <strain evidence="1">LMG 29479</strain>
    </source>
</reference>
<gene>
    <name evidence="2" type="ORF">KB893_006765</name>
    <name evidence="1" type="ORF">KB893_08210</name>
</gene>
<organism evidence="1">
    <name type="scientific">Coralloluteibacterium stylophorae</name>
    <dbReference type="NCBI Taxonomy" id="1776034"/>
    <lineage>
        <taxon>Bacteria</taxon>
        <taxon>Pseudomonadati</taxon>
        <taxon>Pseudomonadota</taxon>
        <taxon>Gammaproteobacteria</taxon>
        <taxon>Lysobacterales</taxon>
        <taxon>Lysobacteraceae</taxon>
        <taxon>Coralloluteibacterium</taxon>
    </lineage>
</organism>
<comment type="caution">
    <text evidence="1">The sequence shown here is derived from an EMBL/GenBank/DDBJ whole genome shotgun (WGS) entry which is preliminary data.</text>
</comment>
<name>A0A8J7VUG8_9GAMM</name>
<proteinExistence type="predicted"/>
<reference evidence="2 3" key="1">
    <citation type="journal article" date="2021" name="Microbiol. Resour. Announc.">
        <title>Draft Genome Sequence of Coralloluteibacterium stylophorae LMG 29479T.</title>
        <authorList>
            <person name="Karlyshev A.V."/>
            <person name="Kudryashova E.B."/>
            <person name="Ariskina E.V."/>
            <person name="Conroy A.P."/>
            <person name="Abidueva E.Y."/>
        </authorList>
    </citation>
    <scope>NUCLEOTIDE SEQUENCE [LARGE SCALE GENOMIC DNA]</scope>
    <source>
        <strain evidence="2 3">LMG 29479</strain>
    </source>
</reference>
<accession>A0A8J7VUG8</accession>
<evidence type="ECO:0000313" key="1">
    <source>
        <dbReference type="EMBL" id="MBR0562496.1"/>
    </source>
</evidence>
<evidence type="ECO:0000313" key="3">
    <source>
        <dbReference type="Proteomes" id="UP000675747"/>
    </source>
</evidence>